<dbReference type="GO" id="GO:0016787">
    <property type="term" value="F:hydrolase activity"/>
    <property type="evidence" value="ECO:0007669"/>
    <property type="project" value="UniProtKB-KW"/>
</dbReference>
<comment type="caution">
    <text evidence="5">The sequence shown here is derived from an EMBL/GenBank/DDBJ whole genome shotgun (WGS) entry which is preliminary data.</text>
</comment>
<dbReference type="SUPFAM" id="SSF160467">
    <property type="entry name" value="PH0987 N-terminal domain-like"/>
    <property type="match status" value="1"/>
</dbReference>
<evidence type="ECO:0000256" key="2">
    <source>
        <dbReference type="ARBA" id="ARBA00022801"/>
    </source>
</evidence>
<dbReference type="Gene3D" id="3.30.1360.40">
    <property type="match status" value="1"/>
</dbReference>
<feature type="domain" description="Carboxyltransferase" evidence="4">
    <location>
        <begin position="9"/>
        <end position="222"/>
    </location>
</feature>
<accession>A0A0P6WH53</accession>
<dbReference type="PATRIC" id="fig|218284.4.peg.2309"/>
<evidence type="ECO:0000313" key="5">
    <source>
        <dbReference type="EMBL" id="KPL60651.1"/>
    </source>
</evidence>
<keyword evidence="3" id="KW-0067">ATP-binding</keyword>
<dbReference type="EMBL" id="LIXZ01000003">
    <property type="protein sequence ID" value="KPL60651.1"/>
    <property type="molecule type" value="Genomic_DNA"/>
</dbReference>
<dbReference type="InterPro" id="IPR010016">
    <property type="entry name" value="PxpB"/>
</dbReference>
<keyword evidence="1" id="KW-0547">Nucleotide-binding</keyword>
<dbReference type="InterPro" id="IPR029000">
    <property type="entry name" value="Cyclophilin-like_dom_sf"/>
</dbReference>
<dbReference type="PANTHER" id="PTHR34698">
    <property type="entry name" value="5-OXOPROLINASE SUBUNIT B"/>
    <property type="match status" value="1"/>
</dbReference>
<dbReference type="Proteomes" id="UP000050398">
    <property type="component" value="Unassembled WGS sequence"/>
</dbReference>
<dbReference type="SMART" id="SM00796">
    <property type="entry name" value="AHS1"/>
    <property type="match status" value="1"/>
</dbReference>
<evidence type="ECO:0000256" key="1">
    <source>
        <dbReference type="ARBA" id="ARBA00022741"/>
    </source>
</evidence>
<dbReference type="NCBIfam" id="TIGR00370">
    <property type="entry name" value="5-oxoprolinase subunit PxpB"/>
    <property type="match status" value="1"/>
</dbReference>
<evidence type="ECO:0000259" key="4">
    <source>
        <dbReference type="SMART" id="SM00796"/>
    </source>
</evidence>
<reference evidence="5 6" key="1">
    <citation type="submission" date="2015-08" db="EMBL/GenBank/DDBJ databases">
        <title>Draft Genome Sequence of Bacillus vietnamensis UCD-SED5.</title>
        <authorList>
            <person name="Lee R.D."/>
            <person name="Jospin G."/>
            <person name="Lang J.M."/>
            <person name="Coil D.A."/>
            <person name="Eisen J.A."/>
        </authorList>
    </citation>
    <scope>NUCLEOTIDE SEQUENCE [LARGE SCALE GENOMIC DNA]</scope>
    <source>
        <strain evidence="5 6">UCD-SED5</strain>
    </source>
</reference>
<evidence type="ECO:0000256" key="3">
    <source>
        <dbReference type="ARBA" id="ARBA00022840"/>
    </source>
</evidence>
<evidence type="ECO:0000313" key="6">
    <source>
        <dbReference type="Proteomes" id="UP000050398"/>
    </source>
</evidence>
<dbReference type="eggNOG" id="COG2049">
    <property type="taxonomic scope" value="Bacteria"/>
</dbReference>
<dbReference type="SUPFAM" id="SSF50891">
    <property type="entry name" value="Cyclophilin-like"/>
    <property type="match status" value="1"/>
</dbReference>
<keyword evidence="2" id="KW-0378">Hydrolase</keyword>
<name>A0A0P6WH53_9BACI</name>
<dbReference type="GO" id="GO:0005524">
    <property type="term" value="F:ATP binding"/>
    <property type="evidence" value="ECO:0007669"/>
    <property type="project" value="UniProtKB-KW"/>
</dbReference>
<organism evidence="5 6">
    <name type="scientific">Rossellomorea vietnamensis</name>
    <dbReference type="NCBI Taxonomy" id="218284"/>
    <lineage>
        <taxon>Bacteria</taxon>
        <taxon>Bacillati</taxon>
        <taxon>Bacillota</taxon>
        <taxon>Bacilli</taxon>
        <taxon>Bacillales</taxon>
        <taxon>Bacillaceae</taxon>
        <taxon>Rossellomorea</taxon>
    </lineage>
</organism>
<dbReference type="PANTHER" id="PTHR34698:SF2">
    <property type="entry name" value="5-OXOPROLINASE SUBUNIT B"/>
    <property type="match status" value="1"/>
</dbReference>
<dbReference type="InterPro" id="IPR003833">
    <property type="entry name" value="CT_C_D"/>
</dbReference>
<dbReference type="Pfam" id="PF02682">
    <property type="entry name" value="CT_C_D"/>
    <property type="match status" value="1"/>
</dbReference>
<sequence>MNGGHSLNYTLRPLGDHAVVIQLGSSIQQETHDLVKAVTNIIENQSFDWLIEFIPAFTTVTLYYDPIKIIESHKPFQNTLPYTVVCSEIEHMLSQLKTEEKGKARIIDIPVCYGGEFGPDLEEVANHHQLSTEEVITKHMNGDYLVYMIGFAPGFPYIGGMSPEIATPRRESPRLKIPAGSVGIAGEQTGVYPIETPGGWQLIGRTPLKLFQPDNAESPSLLKAGDRIRFTSISLEEYKALEEEQ</sequence>
<dbReference type="Gene3D" id="2.40.100.10">
    <property type="entry name" value="Cyclophilin-like"/>
    <property type="match status" value="1"/>
</dbReference>
<proteinExistence type="predicted"/>
<dbReference type="AlphaFoldDB" id="A0A0P6WH53"/>
<protein>
    <submittedName>
        <fullName evidence="5">Kinase inhibitor</fullName>
    </submittedName>
</protein>
<dbReference type="OrthoDB" id="9778567at2"/>
<gene>
    <name evidence="5" type="ORF">AM506_05945</name>
</gene>